<feature type="transmembrane region" description="Helical" evidence="2">
    <location>
        <begin position="7"/>
        <end position="27"/>
    </location>
</feature>
<dbReference type="InterPro" id="IPR028082">
    <property type="entry name" value="Peripla_BP_I"/>
</dbReference>
<evidence type="ECO:0000256" key="2">
    <source>
        <dbReference type="SAM" id="Phobius"/>
    </source>
</evidence>
<dbReference type="PANTHER" id="PTHR30483:SF37">
    <property type="entry name" value="ABC TRANSPORTER SUBSTRATE-BINDING PROTEIN"/>
    <property type="match status" value="1"/>
</dbReference>
<evidence type="ECO:0000259" key="3">
    <source>
        <dbReference type="Pfam" id="PF13458"/>
    </source>
</evidence>
<dbReference type="InterPro" id="IPR028081">
    <property type="entry name" value="Leu-bd"/>
</dbReference>
<dbReference type="CDD" id="cd06338">
    <property type="entry name" value="PBP1_ABC_ligand_binding-like"/>
    <property type="match status" value="1"/>
</dbReference>
<dbReference type="Gene3D" id="3.40.50.2300">
    <property type="match status" value="2"/>
</dbReference>
<gene>
    <name evidence="5" type="ORF">AAPMNBCG_00007</name>
    <name evidence="4" type="ORF">IEMLPNFH_00015</name>
</gene>
<evidence type="ECO:0000313" key="5">
    <source>
        <dbReference type="EMBL" id="QNO56907.1"/>
    </source>
</evidence>
<evidence type="ECO:0000256" key="1">
    <source>
        <dbReference type="ARBA" id="ARBA00022729"/>
    </source>
</evidence>
<keyword evidence="1" id="KW-0732">Signal</keyword>
<evidence type="ECO:0000313" key="4">
    <source>
        <dbReference type="EMBL" id="QNO54214.1"/>
    </source>
</evidence>
<keyword evidence="2" id="KW-0812">Transmembrane</keyword>
<dbReference type="InterPro" id="IPR051010">
    <property type="entry name" value="BCAA_transport"/>
</dbReference>
<dbReference type="AlphaFoldDB" id="A0A7G9Z1T0"/>
<name>A0A7G9Z1T0_9EURY</name>
<dbReference type="EMBL" id="MT631572">
    <property type="protein sequence ID" value="QNO54214.1"/>
    <property type="molecule type" value="Genomic_DNA"/>
</dbReference>
<protein>
    <recommendedName>
        <fullName evidence="3">Leucine-binding protein domain-containing protein</fullName>
    </recommendedName>
</protein>
<organism evidence="4">
    <name type="scientific">Candidatus Methanophaga sp. ANME-1 ERB7</name>
    <dbReference type="NCBI Taxonomy" id="2759913"/>
    <lineage>
        <taxon>Archaea</taxon>
        <taxon>Methanobacteriati</taxon>
        <taxon>Methanobacteriota</taxon>
        <taxon>Stenosarchaea group</taxon>
        <taxon>Methanomicrobia</taxon>
        <taxon>Candidatus Methanophagales</taxon>
        <taxon>Candidatus Methanophagaceae</taxon>
        <taxon>Candidatus Methanophaga</taxon>
    </lineage>
</organism>
<sequence length="288" mass="31588">MRKATKIAVTIVLVVVLLAVISSFLWVKEEPKEVRFGSALSLSGELEEEGCLTKEGYELWKDHVNSQGGILIGNDRYLIDVLYYDDESNPRKTASLVDKLITEDKVDFLLGPYGSSATFEAAALAEKYRVPMVEGEGPAEKIFAQGFKYTFGLLSPAADYFKNILEGAASLEPKPNRVAILSTGVLYLYTAEGAEQHAKRLGFEVIPIITVEKGDDLSFILSDLKDDSPNMVLFSAPFGEALSFVKTAKAVGLSPNMFGIIVAPCDPAFVEQLGKGCRLYLWHMPVDF</sequence>
<proteinExistence type="predicted"/>
<dbReference type="Pfam" id="PF13458">
    <property type="entry name" value="Peripla_BP_6"/>
    <property type="match status" value="1"/>
</dbReference>
<accession>A0A7G9Z1T0</accession>
<reference evidence="4" key="1">
    <citation type="submission" date="2020-06" db="EMBL/GenBank/DDBJ databases">
        <title>Unique genomic features of the anaerobic methanotrophic archaea.</title>
        <authorList>
            <person name="Chadwick G.L."/>
            <person name="Skennerton C.T."/>
            <person name="Laso-Perez R."/>
            <person name="Leu A.O."/>
            <person name="Speth D.R."/>
            <person name="Yu H."/>
            <person name="Morgan-Lang C."/>
            <person name="Hatzenpichler R."/>
            <person name="Goudeau D."/>
            <person name="Malmstrom R."/>
            <person name="Brazelton W.J."/>
            <person name="Woyke T."/>
            <person name="Hallam S.J."/>
            <person name="Tyson G.W."/>
            <person name="Wegener G."/>
            <person name="Boetius A."/>
            <person name="Orphan V."/>
        </authorList>
    </citation>
    <scope>NUCLEOTIDE SEQUENCE</scope>
</reference>
<feature type="domain" description="Leucine-binding protein" evidence="3">
    <location>
        <begin position="33"/>
        <end position="275"/>
    </location>
</feature>
<keyword evidence="2" id="KW-1133">Transmembrane helix</keyword>
<dbReference type="PANTHER" id="PTHR30483">
    <property type="entry name" value="LEUCINE-SPECIFIC-BINDING PROTEIN"/>
    <property type="match status" value="1"/>
</dbReference>
<keyword evidence="2" id="KW-0472">Membrane</keyword>
<dbReference type="EMBL" id="MT631672">
    <property type="protein sequence ID" value="QNO56907.1"/>
    <property type="molecule type" value="Genomic_DNA"/>
</dbReference>
<dbReference type="SUPFAM" id="SSF53822">
    <property type="entry name" value="Periplasmic binding protein-like I"/>
    <property type="match status" value="1"/>
</dbReference>